<keyword evidence="3" id="KW-1185">Reference proteome</keyword>
<comment type="caution">
    <text evidence="2">The sequence shown here is derived from an EMBL/GenBank/DDBJ whole genome shotgun (WGS) entry which is preliminary data.</text>
</comment>
<sequence>MQKLLRNAEMTSMHYIYGLADRNALEARRLYTERFSDRIAPDRKTFEWIHRRLYKKDEVENHEDQGQQER</sequence>
<gene>
    <name evidence="2" type="ORF">RN001_014340</name>
</gene>
<reference evidence="3" key="1">
    <citation type="submission" date="2023-01" db="EMBL/GenBank/DDBJ databases">
        <title>Key to firefly adult light organ development and bioluminescence: homeobox transcription factors regulate luciferase expression and transportation to peroxisome.</title>
        <authorList>
            <person name="Fu X."/>
        </authorList>
    </citation>
    <scope>NUCLEOTIDE SEQUENCE [LARGE SCALE GENOMIC DNA]</scope>
</reference>
<evidence type="ECO:0000259" key="1">
    <source>
        <dbReference type="Pfam" id="PF16087"/>
    </source>
</evidence>
<dbReference type="EMBL" id="JARPUR010000006">
    <property type="protein sequence ID" value="KAK4874980.1"/>
    <property type="molecule type" value="Genomic_DNA"/>
</dbReference>
<dbReference type="InterPro" id="IPR032135">
    <property type="entry name" value="DUF4817"/>
</dbReference>
<evidence type="ECO:0000313" key="2">
    <source>
        <dbReference type="EMBL" id="KAK4874980.1"/>
    </source>
</evidence>
<dbReference type="Pfam" id="PF16087">
    <property type="entry name" value="DUF4817"/>
    <property type="match status" value="1"/>
</dbReference>
<feature type="domain" description="DUF4817" evidence="1">
    <location>
        <begin position="13"/>
        <end position="52"/>
    </location>
</feature>
<dbReference type="AlphaFoldDB" id="A0AAN7SP27"/>
<proteinExistence type="predicted"/>
<dbReference type="Proteomes" id="UP001353858">
    <property type="component" value="Unassembled WGS sequence"/>
</dbReference>
<protein>
    <recommendedName>
        <fullName evidence="1">DUF4817 domain-containing protein</fullName>
    </recommendedName>
</protein>
<organism evidence="2 3">
    <name type="scientific">Aquatica leii</name>
    <dbReference type="NCBI Taxonomy" id="1421715"/>
    <lineage>
        <taxon>Eukaryota</taxon>
        <taxon>Metazoa</taxon>
        <taxon>Ecdysozoa</taxon>
        <taxon>Arthropoda</taxon>
        <taxon>Hexapoda</taxon>
        <taxon>Insecta</taxon>
        <taxon>Pterygota</taxon>
        <taxon>Neoptera</taxon>
        <taxon>Endopterygota</taxon>
        <taxon>Coleoptera</taxon>
        <taxon>Polyphaga</taxon>
        <taxon>Elateriformia</taxon>
        <taxon>Elateroidea</taxon>
        <taxon>Lampyridae</taxon>
        <taxon>Luciolinae</taxon>
        <taxon>Aquatica</taxon>
    </lineage>
</organism>
<evidence type="ECO:0000313" key="3">
    <source>
        <dbReference type="Proteomes" id="UP001353858"/>
    </source>
</evidence>
<name>A0AAN7SP27_9COLE</name>
<accession>A0AAN7SP27</accession>